<dbReference type="InterPro" id="IPR006597">
    <property type="entry name" value="Sel1-like"/>
</dbReference>
<organism evidence="2 3">
    <name type="scientific">Legionella cardiaca</name>
    <dbReference type="NCBI Taxonomy" id="1071983"/>
    <lineage>
        <taxon>Bacteria</taxon>
        <taxon>Pseudomonadati</taxon>
        <taxon>Pseudomonadota</taxon>
        <taxon>Gammaproteobacteria</taxon>
        <taxon>Legionellales</taxon>
        <taxon>Legionellaceae</taxon>
        <taxon>Legionella</taxon>
    </lineage>
</organism>
<dbReference type="SUPFAM" id="SSF81901">
    <property type="entry name" value="HCP-like"/>
    <property type="match status" value="1"/>
</dbReference>
<dbReference type="InterPro" id="IPR050767">
    <property type="entry name" value="Sel1_AlgK"/>
</dbReference>
<evidence type="ECO:0000313" key="2">
    <source>
        <dbReference type="EMBL" id="WED42190.1"/>
    </source>
</evidence>
<dbReference type="EMBL" id="CP119078">
    <property type="protein sequence ID" value="WED42190.1"/>
    <property type="molecule type" value="Genomic_DNA"/>
</dbReference>
<dbReference type="PANTHER" id="PTHR11102">
    <property type="entry name" value="SEL-1-LIKE PROTEIN"/>
    <property type="match status" value="1"/>
</dbReference>
<proteinExistence type="predicted"/>
<feature type="transmembrane region" description="Helical" evidence="1">
    <location>
        <begin position="315"/>
        <end position="337"/>
    </location>
</feature>
<keyword evidence="1" id="KW-0472">Membrane</keyword>
<evidence type="ECO:0000313" key="3">
    <source>
        <dbReference type="Proteomes" id="UP001222087"/>
    </source>
</evidence>
<reference evidence="2 3" key="1">
    <citation type="submission" date="2023-02" db="EMBL/GenBank/DDBJ databases">
        <title>Genome Sequence of L. cardiaca H63T.</title>
        <authorList>
            <person name="Lopez A.E."/>
            <person name="Cianciotto N.P."/>
        </authorList>
    </citation>
    <scope>NUCLEOTIDE SEQUENCE [LARGE SCALE GENOMIC DNA]</scope>
    <source>
        <strain evidence="2 3">H63</strain>
    </source>
</reference>
<dbReference type="PANTHER" id="PTHR11102:SF160">
    <property type="entry name" value="ERAD-ASSOCIATED E3 UBIQUITIN-PROTEIN LIGASE COMPONENT HRD3"/>
    <property type="match status" value="1"/>
</dbReference>
<accession>A0ABY8ARN9</accession>
<protein>
    <submittedName>
        <fullName evidence="2">Tetratricopeptide repeat protein</fullName>
    </submittedName>
</protein>
<keyword evidence="1" id="KW-1133">Transmembrane helix</keyword>
<dbReference type="SMART" id="SM00671">
    <property type="entry name" value="SEL1"/>
    <property type="match status" value="4"/>
</dbReference>
<dbReference type="Proteomes" id="UP001222087">
    <property type="component" value="Chromosome"/>
</dbReference>
<name>A0ABY8ARN9_9GAMM</name>
<dbReference type="InterPro" id="IPR011990">
    <property type="entry name" value="TPR-like_helical_dom_sf"/>
</dbReference>
<dbReference type="RefSeq" id="WP_275088015.1">
    <property type="nucleotide sequence ID" value="NZ_CP119078.1"/>
</dbReference>
<keyword evidence="3" id="KW-1185">Reference proteome</keyword>
<evidence type="ECO:0000256" key="1">
    <source>
        <dbReference type="SAM" id="Phobius"/>
    </source>
</evidence>
<gene>
    <name evidence="2" type="ORF">PXX05_09635</name>
</gene>
<keyword evidence="1" id="KW-0812">Transmembrane</keyword>
<dbReference type="Pfam" id="PF08238">
    <property type="entry name" value="Sel1"/>
    <property type="match status" value="4"/>
</dbReference>
<sequence>MQWEQYTRDEQFNEDEIEQALLVVNQTLGDIDSPQRSHDLYLRGLWHEEGIGGDTKYDEAIRLFNEAIELGNANAMNARGYMHLYGLGGEVDYLNAIKLLEKAIWLGNASAMNNRGYMHIEGLGDRSNYPAAIKLLEKAIGLGNASAMTNRGYMYEVGLGGERNYDEAIKLYDEAIELGSSFAIYNRIHMHEQGLGGDVNYPQIVCLYKKLPESRKSRIDIFRIMLADLKSDELNKLCAKIDEMIQYGSDLEHDKAFKVLAHAYDLKDKLELFLLNSYEKKPSHEEVSMFKEEFTQLLHSKDKEMEAHREAWKPIIVNILIAFTGIGFVALLAKVAAHAIASYSNKTNFSLNRACFFAKTHSQTLIEEIEQANDWTIIAGSGSSI</sequence>
<dbReference type="Gene3D" id="1.25.40.10">
    <property type="entry name" value="Tetratricopeptide repeat domain"/>
    <property type="match status" value="1"/>
</dbReference>